<feature type="compositionally biased region" description="Low complexity" evidence="1">
    <location>
        <begin position="50"/>
        <end position="67"/>
    </location>
</feature>
<organism evidence="2 3">
    <name type="scientific">Micractinium conductrix</name>
    <dbReference type="NCBI Taxonomy" id="554055"/>
    <lineage>
        <taxon>Eukaryota</taxon>
        <taxon>Viridiplantae</taxon>
        <taxon>Chlorophyta</taxon>
        <taxon>core chlorophytes</taxon>
        <taxon>Trebouxiophyceae</taxon>
        <taxon>Chlorellales</taxon>
        <taxon>Chlorellaceae</taxon>
        <taxon>Chlorella clade</taxon>
        <taxon>Micractinium</taxon>
    </lineage>
</organism>
<dbReference type="OrthoDB" id="514808at2759"/>
<accession>A0A2P6V137</accession>
<protein>
    <submittedName>
        <fullName evidence="2">Central region isoform A</fullName>
    </submittedName>
</protein>
<feature type="region of interest" description="Disordered" evidence="1">
    <location>
        <begin position="50"/>
        <end position="74"/>
    </location>
</feature>
<sequence length="186" mass="20152">MPARSAAAARAPSLFQVRQRSSSLAWPIEQRDLYSSGSLHWPRQQWRLFSSSGDASSSQPAGAGASVPRPPPVRPDVADLDAKLALLEQHTGATAEQSLRRGYGVYLCGAAHHIAVRLAFLDARGKLRRPPRLWEVICPSDVELCAMHELQLDDLAAFKAAHLASPQWAAFCEQHAVTQAQPAAAT</sequence>
<evidence type="ECO:0000256" key="1">
    <source>
        <dbReference type="SAM" id="MobiDB-lite"/>
    </source>
</evidence>
<dbReference type="EMBL" id="LHPF02000048">
    <property type="protein sequence ID" value="PSC67795.1"/>
    <property type="molecule type" value="Genomic_DNA"/>
</dbReference>
<gene>
    <name evidence="2" type="ORF">C2E20_8579</name>
</gene>
<dbReference type="AlphaFoldDB" id="A0A2P6V137"/>
<keyword evidence="3" id="KW-1185">Reference proteome</keyword>
<proteinExistence type="predicted"/>
<comment type="caution">
    <text evidence="2">The sequence shown here is derived from an EMBL/GenBank/DDBJ whole genome shotgun (WGS) entry which is preliminary data.</text>
</comment>
<evidence type="ECO:0000313" key="3">
    <source>
        <dbReference type="Proteomes" id="UP000239649"/>
    </source>
</evidence>
<reference evidence="2 3" key="1">
    <citation type="journal article" date="2018" name="Plant J.">
        <title>Genome sequences of Chlorella sorokiniana UTEX 1602 and Micractinium conductrix SAG 241.80: implications to maltose excretion by a green alga.</title>
        <authorList>
            <person name="Arriola M.B."/>
            <person name="Velmurugan N."/>
            <person name="Zhang Y."/>
            <person name="Plunkett M.H."/>
            <person name="Hondzo H."/>
            <person name="Barney B.M."/>
        </authorList>
    </citation>
    <scope>NUCLEOTIDE SEQUENCE [LARGE SCALE GENOMIC DNA]</scope>
    <source>
        <strain evidence="2 3">SAG 241.80</strain>
    </source>
</reference>
<dbReference type="Proteomes" id="UP000239649">
    <property type="component" value="Unassembled WGS sequence"/>
</dbReference>
<name>A0A2P6V137_9CHLO</name>
<evidence type="ECO:0000313" key="2">
    <source>
        <dbReference type="EMBL" id="PSC67795.1"/>
    </source>
</evidence>